<dbReference type="EMBL" id="JAEDAE010000001">
    <property type="protein sequence ID" value="MBH8556952.1"/>
    <property type="molecule type" value="Genomic_DNA"/>
</dbReference>
<feature type="domain" description="UspA" evidence="2">
    <location>
        <begin position="170"/>
        <end position="271"/>
    </location>
</feature>
<gene>
    <name evidence="3" type="ORF">I7X13_02765</name>
</gene>
<comment type="caution">
    <text evidence="3">The sequence shown here is derived from an EMBL/GenBank/DDBJ whole genome shotgun (WGS) entry which is preliminary data.</text>
</comment>
<evidence type="ECO:0000256" key="1">
    <source>
        <dbReference type="ARBA" id="ARBA00008791"/>
    </source>
</evidence>
<sequence>MQPTFVVLSDLNSATDAVLRYTSQLATQLPEGHLVLMHVFQDPLLFPESALMVPVTTPSRHAMMADLAQRAGQLPVPAEPEVTVDTLGLALADAVQRHHPLLLAAGREQPTTLIDRVLSNMALPVLQGAHYPLLLVPEECSDPELPRRVVVAADDQPFWLTAPSLALADLFEALNPTTTVVHVAAAQGPSKAGIGLDAVRRTGLFGPIDNNSLYEVREEATADGILHAAAEVNAQLIVVMARPHTLLGGLFHRSVTAQLLHRSPVPVLVLPTTD</sequence>
<dbReference type="SUPFAM" id="SSF52402">
    <property type="entry name" value="Adenine nucleotide alpha hydrolases-like"/>
    <property type="match status" value="2"/>
</dbReference>
<accession>A0ABS0Q313</accession>
<dbReference type="PANTHER" id="PTHR46268">
    <property type="entry name" value="STRESS RESPONSE PROTEIN NHAX"/>
    <property type="match status" value="1"/>
</dbReference>
<dbReference type="Proteomes" id="UP000625631">
    <property type="component" value="Unassembled WGS sequence"/>
</dbReference>
<organism evidence="3 4">
    <name type="scientific">Hymenobacter negativus</name>
    <dbReference type="NCBI Taxonomy" id="2795026"/>
    <lineage>
        <taxon>Bacteria</taxon>
        <taxon>Pseudomonadati</taxon>
        <taxon>Bacteroidota</taxon>
        <taxon>Cytophagia</taxon>
        <taxon>Cytophagales</taxon>
        <taxon>Hymenobacteraceae</taxon>
        <taxon>Hymenobacter</taxon>
    </lineage>
</organism>
<dbReference type="Pfam" id="PF00582">
    <property type="entry name" value="Usp"/>
    <property type="match status" value="1"/>
</dbReference>
<name>A0ABS0Q313_9BACT</name>
<dbReference type="Gene3D" id="3.40.50.620">
    <property type="entry name" value="HUPs"/>
    <property type="match status" value="2"/>
</dbReference>
<dbReference type="PANTHER" id="PTHR46268:SF6">
    <property type="entry name" value="UNIVERSAL STRESS PROTEIN UP12"/>
    <property type="match status" value="1"/>
</dbReference>
<dbReference type="CDD" id="cd00293">
    <property type="entry name" value="USP-like"/>
    <property type="match status" value="1"/>
</dbReference>
<keyword evidence="4" id="KW-1185">Reference proteome</keyword>
<evidence type="ECO:0000259" key="2">
    <source>
        <dbReference type="Pfam" id="PF00582"/>
    </source>
</evidence>
<dbReference type="RefSeq" id="WP_198074257.1">
    <property type="nucleotide sequence ID" value="NZ_JAEDAE010000001.1"/>
</dbReference>
<proteinExistence type="inferred from homology"/>
<dbReference type="InterPro" id="IPR006016">
    <property type="entry name" value="UspA"/>
</dbReference>
<dbReference type="InterPro" id="IPR014729">
    <property type="entry name" value="Rossmann-like_a/b/a_fold"/>
</dbReference>
<comment type="similarity">
    <text evidence="1">Belongs to the universal stress protein A family.</text>
</comment>
<protein>
    <submittedName>
        <fullName evidence="3">Universal stress protein</fullName>
    </submittedName>
</protein>
<evidence type="ECO:0000313" key="3">
    <source>
        <dbReference type="EMBL" id="MBH8556952.1"/>
    </source>
</evidence>
<evidence type="ECO:0000313" key="4">
    <source>
        <dbReference type="Proteomes" id="UP000625631"/>
    </source>
</evidence>
<reference evidence="3 4" key="1">
    <citation type="submission" date="2020-12" db="EMBL/GenBank/DDBJ databases">
        <title>Hymenobacter sp.</title>
        <authorList>
            <person name="Kim M.K."/>
        </authorList>
    </citation>
    <scope>NUCLEOTIDE SEQUENCE [LARGE SCALE GENOMIC DNA]</scope>
    <source>
        <strain evidence="3 4">BT442</strain>
    </source>
</reference>